<proteinExistence type="predicted"/>
<organism evidence="2 3">
    <name type="scientific">Antrihabitans stalagmiti</name>
    <dbReference type="NCBI Taxonomy" id="2799499"/>
    <lineage>
        <taxon>Bacteria</taxon>
        <taxon>Bacillati</taxon>
        <taxon>Actinomycetota</taxon>
        <taxon>Actinomycetes</taxon>
        <taxon>Mycobacteriales</taxon>
        <taxon>Nocardiaceae</taxon>
        <taxon>Antrihabitans</taxon>
    </lineage>
</organism>
<dbReference type="AlphaFoldDB" id="A0A934U5C4"/>
<gene>
    <name evidence="2" type="ORF">JGU71_17465</name>
</gene>
<dbReference type="EMBL" id="JAEMNV010000005">
    <property type="protein sequence ID" value="MBJ8340683.1"/>
    <property type="molecule type" value="Genomic_DNA"/>
</dbReference>
<evidence type="ECO:0000313" key="3">
    <source>
        <dbReference type="Proteomes" id="UP000655868"/>
    </source>
</evidence>
<keyword evidence="3" id="KW-1185">Reference proteome</keyword>
<dbReference type="Proteomes" id="UP000655868">
    <property type="component" value="Unassembled WGS sequence"/>
</dbReference>
<evidence type="ECO:0000313" key="2">
    <source>
        <dbReference type="EMBL" id="MBJ8340683.1"/>
    </source>
</evidence>
<protein>
    <submittedName>
        <fullName evidence="2">Uncharacterized protein</fullName>
    </submittedName>
</protein>
<sequence>MDIDDVANELYGGDPADFIEVRKARAAQARKEGDRELATEIGKFRKPTTVGWLVNLLAWETPDDIDAVLQLGAALREAQRHLSGAELRRLTTQRQQIVRKLARKAGELAQERGRDVGEDALREVGQTLHAAMADDDIAEQVRLGRIVTAANYEGFGPAGLTVVGGKAPERVAPKPKRDRSALLEATRAELDEATAALTDATTAAASAQEEAAEASAAVEDVEQRIAELKDELERAEQERQFARSAEKVATDTAKRADRDLERAQQWETKVRRMFDDISADDSASDDD</sequence>
<evidence type="ECO:0000256" key="1">
    <source>
        <dbReference type="SAM" id="MobiDB-lite"/>
    </source>
</evidence>
<comment type="caution">
    <text evidence="2">The sequence shown here is derived from an EMBL/GenBank/DDBJ whole genome shotgun (WGS) entry which is preliminary data.</text>
</comment>
<reference evidence="2" key="1">
    <citation type="submission" date="2020-12" db="EMBL/GenBank/DDBJ databases">
        <title>Antrihabitans popcorni sp. nov. and Antrihabitans auranticaus sp. nov., isolated from a larva cave.</title>
        <authorList>
            <person name="Lee S.D."/>
            <person name="Kim I.S."/>
        </authorList>
    </citation>
    <scope>NUCLEOTIDE SEQUENCE</scope>
    <source>
        <strain evidence="2">YC3-6</strain>
    </source>
</reference>
<name>A0A934U5C4_9NOCA</name>
<dbReference type="RefSeq" id="WP_199705553.1">
    <property type="nucleotide sequence ID" value="NZ_JAEMNV010000005.1"/>
</dbReference>
<feature type="region of interest" description="Disordered" evidence="1">
    <location>
        <begin position="236"/>
        <end position="267"/>
    </location>
</feature>
<accession>A0A934U5C4</accession>